<dbReference type="InterPro" id="IPR029044">
    <property type="entry name" value="Nucleotide-diphossugar_trans"/>
</dbReference>
<dbReference type="SUPFAM" id="SSF53448">
    <property type="entry name" value="Nucleotide-diphospho-sugar transferases"/>
    <property type="match status" value="1"/>
</dbReference>
<dbReference type="RefSeq" id="WP_103203289.1">
    <property type="nucleotide sequence ID" value="NZ_CVTD020000023.1"/>
</dbReference>
<organism evidence="2 3">
    <name type="scientific">Herbinix hemicellulosilytica</name>
    <dbReference type="NCBI Taxonomy" id="1564487"/>
    <lineage>
        <taxon>Bacteria</taxon>
        <taxon>Bacillati</taxon>
        <taxon>Bacillota</taxon>
        <taxon>Clostridia</taxon>
        <taxon>Lachnospirales</taxon>
        <taxon>Lachnospiraceae</taxon>
        <taxon>Herbinix</taxon>
    </lineage>
</organism>
<dbReference type="GO" id="GO:0016758">
    <property type="term" value="F:hexosyltransferase activity"/>
    <property type="evidence" value="ECO:0007669"/>
    <property type="project" value="UniProtKB-ARBA"/>
</dbReference>
<dbReference type="EMBL" id="CVTD020000023">
    <property type="protein sequence ID" value="CRZ35197.1"/>
    <property type="molecule type" value="Genomic_DNA"/>
</dbReference>
<dbReference type="PANTHER" id="PTHR22916:SF3">
    <property type="entry name" value="UDP-GLCNAC:BETAGAL BETA-1,3-N-ACETYLGLUCOSAMINYLTRANSFERASE-LIKE PROTEIN 1"/>
    <property type="match status" value="1"/>
</dbReference>
<gene>
    <name evidence="2" type="ORF">HHT355_1999</name>
</gene>
<dbReference type="Gene3D" id="3.90.550.10">
    <property type="entry name" value="Spore Coat Polysaccharide Biosynthesis Protein SpsA, Chain A"/>
    <property type="match status" value="1"/>
</dbReference>
<dbReference type="SUPFAM" id="SSF53335">
    <property type="entry name" value="S-adenosyl-L-methionine-dependent methyltransferases"/>
    <property type="match status" value="1"/>
</dbReference>
<keyword evidence="3" id="KW-1185">Reference proteome</keyword>
<reference evidence="2 3" key="1">
    <citation type="submission" date="2015-06" db="EMBL/GenBank/DDBJ databases">
        <authorList>
            <person name="Wibberg Daniel"/>
        </authorList>
    </citation>
    <scope>NUCLEOTIDE SEQUENCE [LARGE SCALE GENOMIC DNA]</scope>
    <source>
        <strain evidence="2 3">T3/55T</strain>
    </source>
</reference>
<dbReference type="Proteomes" id="UP000236497">
    <property type="component" value="Unassembled WGS sequence"/>
</dbReference>
<evidence type="ECO:0000313" key="3">
    <source>
        <dbReference type="Proteomes" id="UP000236497"/>
    </source>
</evidence>
<sequence length="454" mass="53037">MNIKISIIMPSLNVGRFIEECIQSVISSTLEDIEIICVDAGSTDGTTDIIKQYEKKDPRIRLIEVDNKSYGYQVNVGINNALGEYIGIVETDDLILPYTYECLYNLAQKNGYPDIVKGDYEIFMYDPAINEIIIRKMATFDTRRKAYYRKIINSKKHPELLLWDTYIWKGIYKKEFLDSKGIRLNESKGAAFQDNGFLFQTIGLADSIYYTDDVVYRYRRDNENASVFSNRGYFYVNEEYGFIRRFIERGCESLAHLKPFYVLRLFSMIRFRNDVSLYAHLPAEHIKEGLKINIDLLKLCEQNGWINYGLFSAEERFELGLYLKDIDLYADYITEKHKLKAGQFDKLLEKLRQRKNIYLYGTGNIGSMAYYNLLRNNFQNISGWCDSNKELWNKQYMGIRIVPLDEVFKNYKAGEMTFVITSPYNAIDMNGTLLENNISADDIFFYINNGYFGL</sequence>
<evidence type="ECO:0000313" key="2">
    <source>
        <dbReference type="EMBL" id="CRZ35197.1"/>
    </source>
</evidence>
<protein>
    <recommendedName>
        <fullName evidence="1">Glycosyltransferase 2-like domain-containing protein</fullName>
    </recommendedName>
</protein>
<dbReference type="InterPro" id="IPR001173">
    <property type="entry name" value="Glyco_trans_2-like"/>
</dbReference>
<dbReference type="Gene3D" id="3.40.50.720">
    <property type="entry name" value="NAD(P)-binding Rossmann-like Domain"/>
    <property type="match status" value="1"/>
</dbReference>
<evidence type="ECO:0000259" key="1">
    <source>
        <dbReference type="Pfam" id="PF00535"/>
    </source>
</evidence>
<proteinExistence type="predicted"/>
<feature type="domain" description="Glycosyltransferase 2-like" evidence="1">
    <location>
        <begin position="6"/>
        <end position="133"/>
    </location>
</feature>
<dbReference type="PANTHER" id="PTHR22916">
    <property type="entry name" value="GLYCOSYLTRANSFERASE"/>
    <property type="match status" value="1"/>
</dbReference>
<name>A0A0H5SI72_HERHM</name>
<dbReference type="Pfam" id="PF00535">
    <property type="entry name" value="Glycos_transf_2"/>
    <property type="match status" value="1"/>
</dbReference>
<dbReference type="AlphaFoldDB" id="A0A0H5SI72"/>
<accession>A0A0H5SI72</accession>
<dbReference type="InterPro" id="IPR029063">
    <property type="entry name" value="SAM-dependent_MTases_sf"/>
</dbReference>
<dbReference type="OrthoDB" id="1666828at2"/>